<comment type="caution">
    <text evidence="7">The sequence shown here is derived from an EMBL/GenBank/DDBJ whole genome shotgun (WGS) entry which is preliminary data.</text>
</comment>
<sequence>MKVQFVVLLLARILASGLQALAVVFLARWVGTETFGSVSIIMGVGTVPFTLADWGLSSYIPRARAKGHNHEVATGLRMNLAGNLAAGALFTVVLAVLAAVPDVPPWLCALPLACAVDQFTEAGLTVPVADRSKATVVVSILLRRALALGAFVGLYLLGVEALQAYASGLLASAAAGWLHIHRVLKRRVGRVPDRAGARAMYKALAPVLVANLSTASRTLDSAIVGAVTSVHAAGLYSAASKVTRPLMLVGSSAVAVVLPHAARQPLHVAKHLGRRLTAAALLFSIPLVPVILLAEPIVTFLFGPEYADAAPAFAWAAAAMPFLSLSPPLGGILQSQGFQAFVARNGMVFAVLTLALVWAGAVAWGAGGAAAGITVAYVLKSAALFVRLQRAEAPLAAPAGPGHQEAAAAR</sequence>
<keyword evidence="3 6" id="KW-0812">Transmembrane</keyword>
<evidence type="ECO:0000256" key="2">
    <source>
        <dbReference type="ARBA" id="ARBA00022475"/>
    </source>
</evidence>
<keyword evidence="2" id="KW-1003">Cell membrane</keyword>
<feature type="transmembrane region" description="Helical" evidence="6">
    <location>
        <begin position="341"/>
        <end position="361"/>
    </location>
</feature>
<evidence type="ECO:0000256" key="4">
    <source>
        <dbReference type="ARBA" id="ARBA00022989"/>
    </source>
</evidence>
<evidence type="ECO:0000313" key="8">
    <source>
        <dbReference type="Proteomes" id="UP000523795"/>
    </source>
</evidence>
<gene>
    <name evidence="7" type="ORF">HER39_06040</name>
</gene>
<organism evidence="7 8">
    <name type="scientific">Arthrobacter deserti</name>
    <dbReference type="NCBI Taxonomy" id="1742687"/>
    <lineage>
        <taxon>Bacteria</taxon>
        <taxon>Bacillati</taxon>
        <taxon>Actinomycetota</taxon>
        <taxon>Actinomycetes</taxon>
        <taxon>Micrococcales</taxon>
        <taxon>Micrococcaceae</taxon>
        <taxon>Arthrobacter</taxon>
    </lineage>
</organism>
<evidence type="ECO:0000256" key="6">
    <source>
        <dbReference type="SAM" id="Phobius"/>
    </source>
</evidence>
<accession>A0ABX1JPU2</accession>
<feature type="transmembrane region" description="Helical" evidence="6">
    <location>
        <begin position="38"/>
        <end position="60"/>
    </location>
</feature>
<dbReference type="PANTHER" id="PTHR30250">
    <property type="entry name" value="PST FAMILY PREDICTED COLANIC ACID TRANSPORTER"/>
    <property type="match status" value="1"/>
</dbReference>
<protein>
    <submittedName>
        <fullName evidence="7">Oligosaccharide flippase family protein</fullName>
    </submittedName>
</protein>
<evidence type="ECO:0000313" key="7">
    <source>
        <dbReference type="EMBL" id="NKX50135.1"/>
    </source>
</evidence>
<dbReference type="EMBL" id="JAAZSR010000064">
    <property type="protein sequence ID" value="NKX50135.1"/>
    <property type="molecule type" value="Genomic_DNA"/>
</dbReference>
<keyword evidence="5 6" id="KW-0472">Membrane</keyword>
<evidence type="ECO:0000256" key="5">
    <source>
        <dbReference type="ARBA" id="ARBA00023136"/>
    </source>
</evidence>
<dbReference type="InterPro" id="IPR050833">
    <property type="entry name" value="Poly_Biosynth_Transport"/>
</dbReference>
<feature type="transmembrane region" description="Helical" evidence="6">
    <location>
        <begin position="367"/>
        <end position="386"/>
    </location>
</feature>
<feature type="transmembrane region" description="Helical" evidence="6">
    <location>
        <begin position="80"/>
        <end position="100"/>
    </location>
</feature>
<evidence type="ECO:0000256" key="3">
    <source>
        <dbReference type="ARBA" id="ARBA00022692"/>
    </source>
</evidence>
<proteinExistence type="predicted"/>
<name>A0ABX1JPU2_9MICC</name>
<feature type="transmembrane region" description="Helical" evidence="6">
    <location>
        <begin position="309"/>
        <end position="329"/>
    </location>
</feature>
<dbReference type="Pfam" id="PF13440">
    <property type="entry name" value="Polysacc_synt_3"/>
    <property type="match status" value="1"/>
</dbReference>
<comment type="subcellular location">
    <subcellularLocation>
        <location evidence="1">Cell membrane</location>
        <topology evidence="1">Multi-pass membrane protein</topology>
    </subcellularLocation>
</comment>
<feature type="transmembrane region" description="Helical" evidence="6">
    <location>
        <begin position="280"/>
        <end position="303"/>
    </location>
</feature>
<evidence type="ECO:0000256" key="1">
    <source>
        <dbReference type="ARBA" id="ARBA00004651"/>
    </source>
</evidence>
<reference evidence="7 8" key="1">
    <citation type="submission" date="2020-04" db="EMBL/GenBank/DDBJ databases">
        <authorList>
            <person name="Liu S."/>
        </authorList>
    </citation>
    <scope>NUCLEOTIDE SEQUENCE [LARGE SCALE GENOMIC DNA]</scope>
    <source>
        <strain evidence="7 8">CGMCC 1.15091</strain>
    </source>
</reference>
<keyword evidence="8" id="KW-1185">Reference proteome</keyword>
<dbReference type="PANTHER" id="PTHR30250:SF11">
    <property type="entry name" value="O-ANTIGEN TRANSPORTER-RELATED"/>
    <property type="match status" value="1"/>
</dbReference>
<keyword evidence="4 6" id="KW-1133">Transmembrane helix</keyword>
<feature type="transmembrane region" description="Helical" evidence="6">
    <location>
        <begin position="162"/>
        <end position="180"/>
    </location>
</feature>
<dbReference type="Proteomes" id="UP000523795">
    <property type="component" value="Unassembled WGS sequence"/>
</dbReference>